<comment type="caution">
    <text evidence="1">The sequence shown here is derived from an EMBL/GenBank/DDBJ whole genome shotgun (WGS) entry which is preliminary data.</text>
</comment>
<proteinExistence type="predicted"/>
<dbReference type="EMBL" id="JACJUD010000006">
    <property type="protein sequence ID" value="MBB2496760.1"/>
    <property type="molecule type" value="Genomic_DNA"/>
</dbReference>
<keyword evidence="2" id="KW-1185">Reference proteome</keyword>
<dbReference type="AlphaFoldDB" id="A0A7W4LPG1"/>
<evidence type="ECO:0000313" key="1">
    <source>
        <dbReference type="EMBL" id="MBB2496760.1"/>
    </source>
</evidence>
<sequence>MDTFDLFFDPRYQLEAEEPLSASALPERQLIHEEILLTLQRLDGLSDQLRQRTPG</sequence>
<organism evidence="1 2">
    <name type="scientific">Aquipseudomonas ullengensis</name>
    <dbReference type="NCBI Taxonomy" id="2759166"/>
    <lineage>
        <taxon>Bacteria</taxon>
        <taxon>Pseudomonadati</taxon>
        <taxon>Pseudomonadota</taxon>
        <taxon>Gammaproteobacteria</taxon>
        <taxon>Pseudomonadales</taxon>
        <taxon>Pseudomonadaceae</taxon>
        <taxon>Aquipseudomonas</taxon>
    </lineage>
</organism>
<dbReference type="Proteomes" id="UP000542720">
    <property type="component" value="Unassembled WGS sequence"/>
</dbReference>
<gene>
    <name evidence="1" type="ORF">H3H51_17185</name>
</gene>
<dbReference type="RefSeq" id="WP_183090300.1">
    <property type="nucleotide sequence ID" value="NZ_JACJUD010000006.1"/>
</dbReference>
<evidence type="ECO:0000313" key="2">
    <source>
        <dbReference type="Proteomes" id="UP000542720"/>
    </source>
</evidence>
<accession>A0A7W4LPG1</accession>
<protein>
    <submittedName>
        <fullName evidence="1">Uncharacterized protein</fullName>
    </submittedName>
</protein>
<reference evidence="1 2" key="1">
    <citation type="submission" date="2020-08" db="EMBL/GenBank/DDBJ databases">
        <authorList>
            <person name="Kim C.M."/>
        </authorList>
    </citation>
    <scope>NUCLEOTIDE SEQUENCE [LARGE SCALE GENOMIC DNA]</scope>
    <source>
        <strain evidence="1 2">UL070</strain>
    </source>
</reference>
<name>A0A7W4LPG1_9GAMM</name>